<evidence type="ECO:0000313" key="1">
    <source>
        <dbReference type="EMBL" id="GAD59629.1"/>
    </source>
</evidence>
<sequence length="218" mass="22465">MSPALSPVKALVRTWKSLGAPSGAGVVLAFGPQGPDLARAAQEALTPGSLTLLHPDRPPPRARFDTAPDSLADLAAARPGAFDLILAGGGLETGDLSHVRDRLEALVDLLAPAGVLAVAIDTLAAPVAAEFDSLLFPHLARTGELGEDLPIRAPLPAAAWMLLIRASGLTLEAADGFGGQSLPRDYADLHAARLAAYDPVELATGTLRLILRKSGDEA</sequence>
<dbReference type="Proteomes" id="UP000016569">
    <property type="component" value="Unassembled WGS sequence"/>
</dbReference>
<comment type="caution">
    <text evidence="1">The sequence shown here is derived from an EMBL/GenBank/DDBJ whole genome shotgun (WGS) entry which is preliminary data.</text>
</comment>
<evidence type="ECO:0000313" key="2">
    <source>
        <dbReference type="Proteomes" id="UP000016569"/>
    </source>
</evidence>
<keyword evidence="2" id="KW-1185">Reference proteome</keyword>
<dbReference type="InterPro" id="IPR029063">
    <property type="entry name" value="SAM-dependent_MTases_sf"/>
</dbReference>
<accession>A0A8E0NC54</accession>
<reference evidence="2" key="1">
    <citation type="journal article" date="2013" name="Genome Announc.">
        <title>Draft Genome Sequence of the Dimorphic Prosthecate Bacterium Brevundimonas abyssalis TAR-001T.</title>
        <authorList>
            <person name="Tsubouchi T."/>
            <person name="Nishi S."/>
            <person name="Usui K."/>
            <person name="Shimane Y."/>
            <person name="Takaki Y."/>
            <person name="Maruyama T."/>
            <person name="Hatada Y."/>
        </authorList>
    </citation>
    <scope>NUCLEOTIDE SEQUENCE [LARGE SCALE GENOMIC DNA]</scope>
    <source>
        <strain evidence="2">TAR-001</strain>
    </source>
</reference>
<name>A0A8E0NC54_9CAUL</name>
<dbReference type="EMBL" id="BATC01000033">
    <property type="protein sequence ID" value="GAD59629.1"/>
    <property type="molecule type" value="Genomic_DNA"/>
</dbReference>
<gene>
    <name evidence="1" type="ORF">MBEBAB_1879</name>
</gene>
<dbReference type="AlphaFoldDB" id="A0A8E0NC54"/>
<dbReference type="Gene3D" id="3.40.50.150">
    <property type="entry name" value="Vaccinia Virus protein VP39"/>
    <property type="match status" value="1"/>
</dbReference>
<dbReference type="OrthoDB" id="9790048at2"/>
<proteinExistence type="predicted"/>
<dbReference type="SUPFAM" id="SSF53335">
    <property type="entry name" value="S-adenosyl-L-methionine-dependent methyltransferases"/>
    <property type="match status" value="1"/>
</dbReference>
<dbReference type="RefSeq" id="WP_021697723.1">
    <property type="nucleotide sequence ID" value="NZ_BATC01000033.1"/>
</dbReference>
<organism evidence="1 2">
    <name type="scientific">Brevundimonas abyssalis TAR-001</name>
    <dbReference type="NCBI Taxonomy" id="1391729"/>
    <lineage>
        <taxon>Bacteria</taxon>
        <taxon>Pseudomonadati</taxon>
        <taxon>Pseudomonadota</taxon>
        <taxon>Alphaproteobacteria</taxon>
        <taxon>Caulobacterales</taxon>
        <taxon>Caulobacteraceae</taxon>
        <taxon>Brevundimonas</taxon>
    </lineage>
</organism>
<protein>
    <submittedName>
        <fullName evidence="1">Uncharacterized protein</fullName>
    </submittedName>
</protein>